<dbReference type="AlphaFoldDB" id="A0A382UQP5"/>
<reference evidence="3" key="1">
    <citation type="submission" date="2018-05" db="EMBL/GenBank/DDBJ databases">
        <authorList>
            <person name="Lanie J.A."/>
            <person name="Ng W.-L."/>
            <person name="Kazmierczak K.M."/>
            <person name="Andrzejewski T.M."/>
            <person name="Davidsen T.M."/>
            <person name="Wayne K.J."/>
            <person name="Tettelin H."/>
            <person name="Glass J.I."/>
            <person name="Rusch D."/>
            <person name="Podicherti R."/>
            <person name="Tsui H.-C.T."/>
            <person name="Winkler M.E."/>
        </authorList>
    </citation>
    <scope>NUCLEOTIDE SEQUENCE</scope>
</reference>
<sequence>MITRKIKNKIFLSLFSLGLLVLGGCKESLPLVESDLDGTWYTDKGISKVDETIWLFRGWSFIYSTDELDRYGGFKSEALRYRNQFSGVVIKRTEKNGIRVGNANLGVWVLDKDFTSPAVNILWLSNENGSNGSDRAHFALDKKGVRNLIHNDLTFRNSGASRTLTEQIIIFAIIGAIIGALVQYFYTNKKPIKDEPSESVRKKRKKTASKRKGAKPKSKKEPGFELKIEKENEKDEGFSLKKDQYLKNKRR</sequence>
<organism evidence="3">
    <name type="scientific">marine metagenome</name>
    <dbReference type="NCBI Taxonomy" id="408172"/>
    <lineage>
        <taxon>unclassified sequences</taxon>
        <taxon>metagenomes</taxon>
        <taxon>ecological metagenomes</taxon>
    </lineage>
</organism>
<gene>
    <name evidence="3" type="ORF">METZ01_LOCUS389420</name>
</gene>
<dbReference type="EMBL" id="UINC01146060">
    <property type="protein sequence ID" value="SVD36566.1"/>
    <property type="molecule type" value="Genomic_DNA"/>
</dbReference>
<name>A0A382UQP5_9ZZZZ</name>
<feature type="transmembrane region" description="Helical" evidence="2">
    <location>
        <begin position="168"/>
        <end position="186"/>
    </location>
</feature>
<feature type="region of interest" description="Disordered" evidence="1">
    <location>
        <begin position="193"/>
        <end position="228"/>
    </location>
</feature>
<dbReference type="PROSITE" id="PS51257">
    <property type="entry name" value="PROKAR_LIPOPROTEIN"/>
    <property type="match status" value="1"/>
</dbReference>
<protein>
    <recommendedName>
        <fullName evidence="4">Lipoprotein</fullName>
    </recommendedName>
</protein>
<keyword evidence="2" id="KW-0812">Transmembrane</keyword>
<proteinExistence type="predicted"/>
<evidence type="ECO:0000256" key="1">
    <source>
        <dbReference type="SAM" id="MobiDB-lite"/>
    </source>
</evidence>
<feature type="compositionally biased region" description="Basic and acidic residues" evidence="1">
    <location>
        <begin position="219"/>
        <end position="228"/>
    </location>
</feature>
<accession>A0A382UQP5</accession>
<evidence type="ECO:0000256" key="2">
    <source>
        <dbReference type="SAM" id="Phobius"/>
    </source>
</evidence>
<evidence type="ECO:0000313" key="3">
    <source>
        <dbReference type="EMBL" id="SVD36566.1"/>
    </source>
</evidence>
<keyword evidence="2" id="KW-0472">Membrane</keyword>
<keyword evidence="2" id="KW-1133">Transmembrane helix</keyword>
<evidence type="ECO:0008006" key="4">
    <source>
        <dbReference type="Google" id="ProtNLM"/>
    </source>
</evidence>
<feature type="compositionally biased region" description="Basic residues" evidence="1">
    <location>
        <begin position="201"/>
        <end position="218"/>
    </location>
</feature>